<accession>A0A0K0G4L8</accession>
<name>A0A0K0G4L8_STRVS</name>
<reference evidence="3" key="2">
    <citation type="submission" date="2015-08" db="UniProtKB">
        <authorList>
            <consortium name="WormBaseParasite"/>
        </authorList>
    </citation>
    <scope>IDENTIFICATION</scope>
</reference>
<dbReference type="AlphaFoldDB" id="A0A0K0G4L8"/>
<evidence type="ECO:0000313" key="3">
    <source>
        <dbReference type="WBParaSite" id="SVE_1967900.1"/>
    </source>
</evidence>
<evidence type="ECO:0000256" key="1">
    <source>
        <dbReference type="SAM" id="SignalP"/>
    </source>
</evidence>
<proteinExistence type="predicted"/>
<feature type="chain" id="PRO_5005330747" evidence="1">
    <location>
        <begin position="20"/>
        <end position="197"/>
    </location>
</feature>
<feature type="signal peptide" evidence="1">
    <location>
        <begin position="1"/>
        <end position="19"/>
    </location>
</feature>
<sequence length="197" mass="22821">MVFFKIIFLSVIFFKCTISNEIRPLSSLVNHAFSCDCFRSMKSPSSGSMRQQPPINVDEKPIYVIHGARNQFMNQYNRAKIDEFLNRQSSTIFNHNNFMDWLNPQQTIHYPSNHNSNNYKNEEIVLRDEPTNESTDVEEENGNISNPFSFNNGIISSKIKQFTDILNFLDKFGCRCAGNFGSIFKTKKFLRISIAHI</sequence>
<dbReference type="WBParaSite" id="SVE_1967900.1">
    <property type="protein sequence ID" value="SVE_1967900.1"/>
    <property type="gene ID" value="SVE_1967900"/>
</dbReference>
<organism evidence="2 3">
    <name type="scientific">Strongyloides venezuelensis</name>
    <name type="common">Threadworm</name>
    <dbReference type="NCBI Taxonomy" id="75913"/>
    <lineage>
        <taxon>Eukaryota</taxon>
        <taxon>Metazoa</taxon>
        <taxon>Ecdysozoa</taxon>
        <taxon>Nematoda</taxon>
        <taxon>Chromadorea</taxon>
        <taxon>Rhabditida</taxon>
        <taxon>Tylenchina</taxon>
        <taxon>Panagrolaimomorpha</taxon>
        <taxon>Strongyloidoidea</taxon>
        <taxon>Strongyloididae</taxon>
        <taxon>Strongyloides</taxon>
    </lineage>
</organism>
<reference evidence="2" key="1">
    <citation type="submission" date="2014-07" db="EMBL/GenBank/DDBJ databases">
        <authorList>
            <person name="Martin A.A"/>
            <person name="De Silva N."/>
        </authorList>
    </citation>
    <scope>NUCLEOTIDE SEQUENCE</scope>
</reference>
<evidence type="ECO:0000313" key="2">
    <source>
        <dbReference type="Proteomes" id="UP000035680"/>
    </source>
</evidence>
<protein>
    <submittedName>
        <fullName evidence="3">Uncharacterized protein</fullName>
    </submittedName>
</protein>
<keyword evidence="1" id="KW-0732">Signal</keyword>
<keyword evidence="2" id="KW-1185">Reference proteome</keyword>
<dbReference type="Proteomes" id="UP000035680">
    <property type="component" value="Unassembled WGS sequence"/>
</dbReference>